<dbReference type="SFLD" id="SFLDG01082">
    <property type="entry name" value="B12-binding_domain_containing"/>
    <property type="match status" value="1"/>
</dbReference>
<feature type="binding site" evidence="15">
    <location>
        <position position="139"/>
    </location>
    <ligand>
        <name>S-adenosyl-L-methionine</name>
        <dbReference type="ChEBI" id="CHEBI:59789"/>
        <label>1</label>
    </ligand>
</feature>
<evidence type="ECO:0000256" key="10">
    <source>
        <dbReference type="ARBA" id="ARBA00023004"/>
    </source>
</evidence>
<evidence type="ECO:0000256" key="16">
    <source>
        <dbReference type="PIRSR" id="PIRSR000167-2"/>
    </source>
</evidence>
<dbReference type="InterPro" id="IPR010723">
    <property type="entry name" value="HemN_C"/>
</dbReference>
<dbReference type="InterPro" id="IPR034505">
    <property type="entry name" value="Coproporphyrinogen-III_oxidase"/>
</dbReference>
<evidence type="ECO:0000256" key="2">
    <source>
        <dbReference type="ARBA" id="ARBA00004785"/>
    </source>
</evidence>
<feature type="binding site" evidence="15">
    <location>
        <position position="178"/>
    </location>
    <ligand>
        <name>S-adenosyl-L-methionine</name>
        <dbReference type="ChEBI" id="CHEBI:59789"/>
        <label>2</label>
    </ligand>
</feature>
<keyword evidence="10 14" id="KW-0408">Iron</keyword>
<keyword evidence="7 14" id="KW-0949">S-adenosyl-L-methionine</keyword>
<reference evidence="18 19" key="1">
    <citation type="submission" date="2019-04" db="EMBL/GenBank/DDBJ databases">
        <title>Phreatobacter aquaticus sp. nov.</title>
        <authorList>
            <person name="Choi A."/>
            <person name="Baek K."/>
        </authorList>
    </citation>
    <scope>NUCLEOTIDE SEQUENCE [LARGE SCALE GENOMIC DNA]</scope>
    <source>
        <strain evidence="18 19">NMCR1094</strain>
    </source>
</reference>
<evidence type="ECO:0000256" key="3">
    <source>
        <dbReference type="ARBA" id="ARBA00005493"/>
    </source>
</evidence>
<comment type="catalytic activity">
    <reaction evidence="13 14">
        <text>coproporphyrinogen III + 2 S-adenosyl-L-methionine = protoporphyrinogen IX + 2 5'-deoxyadenosine + 2 L-methionine + 2 CO2</text>
        <dbReference type="Rhea" id="RHEA:15425"/>
        <dbReference type="ChEBI" id="CHEBI:16526"/>
        <dbReference type="ChEBI" id="CHEBI:17319"/>
        <dbReference type="ChEBI" id="CHEBI:57307"/>
        <dbReference type="ChEBI" id="CHEBI:57309"/>
        <dbReference type="ChEBI" id="CHEBI:57844"/>
        <dbReference type="ChEBI" id="CHEBI:59789"/>
        <dbReference type="EC" id="1.3.98.3"/>
    </reaction>
</comment>
<dbReference type="Pfam" id="PF04055">
    <property type="entry name" value="Radical_SAM"/>
    <property type="match status" value="1"/>
</dbReference>
<comment type="subcellular location">
    <subcellularLocation>
        <location evidence="1 14">Cytoplasm</location>
    </subcellularLocation>
</comment>
<keyword evidence="5 14" id="KW-0004">4Fe-4S</keyword>
<sequence>MTSARIELAEQMVPRYTSYPTAPHFGPAVDPATYRNWLSQLSPCTTLSLYLHVPFCAAMCAYCGCHTKVVRKHEPVDAYRDRLIAEIDLIAGLTTARRVRHLHWGGGTPTMLRSEGLAAVVERIALRFGLAEGAEHAIELDPRQVTRELGRDLARIGVNRASLGVQDLNPHVQTAIGRIQPYETVAAAVDHLRSAGIDAISFDLMYGLPHQSEADLLDTIVRATKLGPDRIALFGYAHVPWFKTHQRLIDDKALADPNGRFGQASAARQALVAMGYRAIGLDHFALPDDTLVSAAEGGHLKRNFQGYSVDDADALIGLGASAIGKLPQGYVQNAPDIAGYQRAIDQGLPATVRGLALSQEDRMRAAVIEQLMCGFGTDLAATADQFGFAPALFDDDLERLQPLEREGLVSRDGRKIRVLEPGQPFVRVVASIFDAHLAKAGRHSAAV</sequence>
<evidence type="ECO:0000256" key="12">
    <source>
        <dbReference type="ARBA" id="ARBA00023244"/>
    </source>
</evidence>
<feature type="binding site" evidence="15">
    <location>
        <position position="203"/>
    </location>
    <ligand>
        <name>S-adenosyl-L-methionine</name>
        <dbReference type="ChEBI" id="CHEBI:59789"/>
        <label>2</label>
    </ligand>
</feature>
<feature type="binding site" evidence="15">
    <location>
        <position position="166"/>
    </location>
    <ligand>
        <name>S-adenosyl-L-methionine</name>
        <dbReference type="ChEBI" id="CHEBI:59789"/>
        <label>2</label>
    </ligand>
</feature>
<feature type="binding site" evidence="15">
    <location>
        <begin position="107"/>
        <end position="108"/>
    </location>
    <ligand>
        <name>S-adenosyl-L-methionine</name>
        <dbReference type="ChEBI" id="CHEBI:59789"/>
        <label>2</label>
    </ligand>
</feature>
<dbReference type="NCBIfam" id="TIGR00538">
    <property type="entry name" value="hemN"/>
    <property type="match status" value="1"/>
</dbReference>
<evidence type="ECO:0000256" key="5">
    <source>
        <dbReference type="ARBA" id="ARBA00022485"/>
    </source>
</evidence>
<evidence type="ECO:0000256" key="9">
    <source>
        <dbReference type="ARBA" id="ARBA00023002"/>
    </source>
</evidence>
<evidence type="ECO:0000259" key="17">
    <source>
        <dbReference type="PROSITE" id="PS51918"/>
    </source>
</evidence>
<dbReference type="AlphaFoldDB" id="A0A4D7QSG7"/>
<protein>
    <recommendedName>
        <fullName evidence="14">Coproporphyrinogen-III oxidase</fullName>
        <ecNumber evidence="14">1.3.98.3</ecNumber>
    </recommendedName>
</protein>
<evidence type="ECO:0000313" key="19">
    <source>
        <dbReference type="Proteomes" id="UP000298588"/>
    </source>
</evidence>
<evidence type="ECO:0000256" key="15">
    <source>
        <dbReference type="PIRSR" id="PIRSR000167-1"/>
    </source>
</evidence>
<dbReference type="PROSITE" id="PS51918">
    <property type="entry name" value="RADICAL_SAM"/>
    <property type="match status" value="1"/>
</dbReference>
<dbReference type="GO" id="GO:0005737">
    <property type="term" value="C:cytoplasm"/>
    <property type="evidence" value="ECO:0007669"/>
    <property type="project" value="UniProtKB-SubCell"/>
</dbReference>
<keyword evidence="12 14" id="KW-0627">Porphyrin biosynthesis</keyword>
<evidence type="ECO:0000256" key="13">
    <source>
        <dbReference type="ARBA" id="ARBA00048321"/>
    </source>
</evidence>
<proteinExistence type="inferred from homology"/>
<gene>
    <name evidence="18" type="primary">hemN</name>
    <name evidence="18" type="ORF">E8L99_22890</name>
</gene>
<evidence type="ECO:0000256" key="4">
    <source>
        <dbReference type="ARBA" id="ARBA00011245"/>
    </source>
</evidence>
<dbReference type="InterPro" id="IPR006638">
    <property type="entry name" value="Elp3/MiaA/NifB-like_rSAM"/>
</dbReference>
<feature type="binding site" evidence="15">
    <location>
        <position position="50"/>
    </location>
    <ligand>
        <name>S-adenosyl-L-methionine</name>
        <dbReference type="ChEBI" id="CHEBI:59789"/>
        <label>1</label>
    </ligand>
</feature>
<dbReference type="PANTHER" id="PTHR13932">
    <property type="entry name" value="COPROPORPHYRINIGEN III OXIDASE"/>
    <property type="match status" value="1"/>
</dbReference>
<dbReference type="EMBL" id="CP039865">
    <property type="protein sequence ID" value="QCK88923.1"/>
    <property type="molecule type" value="Genomic_DNA"/>
</dbReference>
<dbReference type="GO" id="GO:0051539">
    <property type="term" value="F:4 iron, 4 sulfur cluster binding"/>
    <property type="evidence" value="ECO:0007669"/>
    <property type="project" value="UniProtKB-KW"/>
</dbReference>
<keyword evidence="8 14" id="KW-0479">Metal-binding</keyword>
<dbReference type="Proteomes" id="UP000298588">
    <property type="component" value="Chromosome"/>
</dbReference>
<comment type="similarity">
    <text evidence="3 14">Belongs to the anaerobic coproporphyrinogen-III oxidase family.</text>
</comment>
<keyword evidence="9 14" id="KW-0560">Oxidoreductase</keyword>
<organism evidence="18 19">
    <name type="scientific">Phreatobacter aquaticus</name>
    <dbReference type="NCBI Taxonomy" id="2570229"/>
    <lineage>
        <taxon>Bacteria</taxon>
        <taxon>Pseudomonadati</taxon>
        <taxon>Pseudomonadota</taxon>
        <taxon>Alphaproteobacteria</taxon>
        <taxon>Hyphomicrobiales</taxon>
        <taxon>Phreatobacteraceae</taxon>
        <taxon>Phreatobacter</taxon>
    </lineage>
</organism>
<feature type="binding site" evidence="15">
    <location>
        <position position="237"/>
    </location>
    <ligand>
        <name>S-adenosyl-L-methionine</name>
        <dbReference type="ChEBI" id="CHEBI:59789"/>
        <label>2</label>
    </ligand>
</feature>
<dbReference type="CDD" id="cd01335">
    <property type="entry name" value="Radical_SAM"/>
    <property type="match status" value="1"/>
</dbReference>
<evidence type="ECO:0000256" key="14">
    <source>
        <dbReference type="PIRNR" id="PIRNR000167"/>
    </source>
</evidence>
<feature type="binding site" evidence="16">
    <location>
        <position position="60"/>
    </location>
    <ligand>
        <name>[4Fe-4S] cluster</name>
        <dbReference type="ChEBI" id="CHEBI:49883"/>
        <note>4Fe-4S-S-AdoMet</note>
    </ligand>
</feature>
<comment type="cofactor">
    <cofactor evidence="14 16">
        <name>[4Fe-4S] cluster</name>
        <dbReference type="ChEBI" id="CHEBI:49883"/>
    </cofactor>
    <text evidence="14 16">Binds 1 [4Fe-4S] cluster. The cluster is coordinated with 3 cysteines and an exchangeable S-adenosyl-L-methionine.</text>
</comment>
<dbReference type="PIRSF" id="PIRSF000167">
    <property type="entry name" value="HemN"/>
    <property type="match status" value="1"/>
</dbReference>
<feature type="binding site" evidence="15">
    <location>
        <position position="323"/>
    </location>
    <ligand>
        <name>S-adenosyl-L-methionine</name>
        <dbReference type="ChEBI" id="CHEBI:59789"/>
        <label>1</label>
    </ligand>
</feature>
<dbReference type="Gene3D" id="1.10.10.920">
    <property type="match status" value="1"/>
</dbReference>
<dbReference type="PANTHER" id="PTHR13932:SF6">
    <property type="entry name" value="OXYGEN-INDEPENDENT COPROPORPHYRINOGEN III OXIDASE"/>
    <property type="match status" value="1"/>
</dbReference>
<feature type="binding site" evidence="15">
    <location>
        <position position="106"/>
    </location>
    <ligand>
        <name>S-adenosyl-L-methionine</name>
        <dbReference type="ChEBI" id="CHEBI:59789"/>
        <label>1</label>
    </ligand>
</feature>
<dbReference type="InterPro" id="IPR007197">
    <property type="entry name" value="rSAM"/>
</dbReference>
<evidence type="ECO:0000256" key="6">
    <source>
        <dbReference type="ARBA" id="ARBA00022490"/>
    </source>
</evidence>
<dbReference type="UniPathway" id="UPA00251">
    <property type="reaction ID" value="UER00323"/>
</dbReference>
<feature type="binding site" evidence="16">
    <location>
        <position position="63"/>
    </location>
    <ligand>
        <name>[4Fe-4S] cluster</name>
        <dbReference type="ChEBI" id="CHEBI:49883"/>
        <note>4Fe-4S-S-AdoMet</note>
    </ligand>
</feature>
<dbReference type="EC" id="1.3.98.3" evidence="14"/>
<evidence type="ECO:0000256" key="7">
    <source>
        <dbReference type="ARBA" id="ARBA00022691"/>
    </source>
</evidence>
<evidence type="ECO:0000256" key="11">
    <source>
        <dbReference type="ARBA" id="ARBA00023014"/>
    </source>
</evidence>
<dbReference type="GO" id="GO:0046872">
    <property type="term" value="F:metal ion binding"/>
    <property type="evidence" value="ECO:0007669"/>
    <property type="project" value="UniProtKB-KW"/>
</dbReference>
<dbReference type="Gene3D" id="3.20.20.70">
    <property type="entry name" value="Aldolase class I"/>
    <property type="match status" value="1"/>
</dbReference>
<evidence type="ECO:0000256" key="8">
    <source>
        <dbReference type="ARBA" id="ARBA00022723"/>
    </source>
</evidence>
<dbReference type="Pfam" id="PF06969">
    <property type="entry name" value="HemN_C"/>
    <property type="match status" value="1"/>
</dbReference>
<dbReference type="OrthoDB" id="9808022at2"/>
<name>A0A4D7QSG7_9HYPH</name>
<comment type="subunit">
    <text evidence="4">Monomer.</text>
</comment>
<dbReference type="InterPro" id="IPR058240">
    <property type="entry name" value="rSAM_sf"/>
</dbReference>
<comment type="pathway">
    <text evidence="2 14">Porphyrin-containing compound metabolism; protoporphyrin-IX biosynthesis; protoporphyrinogen-IX from coproporphyrinogen-III (AdoMet route): step 1/1.</text>
</comment>
<accession>A0A4D7QSG7</accession>
<dbReference type="SUPFAM" id="SSF102114">
    <property type="entry name" value="Radical SAM enzymes"/>
    <property type="match status" value="1"/>
</dbReference>
<evidence type="ECO:0000256" key="1">
    <source>
        <dbReference type="ARBA" id="ARBA00004496"/>
    </source>
</evidence>
<dbReference type="InterPro" id="IPR013785">
    <property type="entry name" value="Aldolase_TIM"/>
</dbReference>
<feature type="binding site" evidence="15">
    <location>
        <begin position="62"/>
        <end position="64"/>
    </location>
    <ligand>
        <name>S-adenosyl-L-methionine</name>
        <dbReference type="ChEBI" id="CHEBI:59789"/>
        <label>2</label>
    </ligand>
</feature>
<dbReference type="SFLD" id="SFLDS00029">
    <property type="entry name" value="Radical_SAM"/>
    <property type="match status" value="1"/>
</dbReference>
<keyword evidence="19" id="KW-1185">Reference proteome</keyword>
<dbReference type="GO" id="GO:0051989">
    <property type="term" value="F:coproporphyrinogen dehydrogenase activity"/>
    <property type="evidence" value="ECO:0007669"/>
    <property type="project" value="UniProtKB-EC"/>
</dbReference>
<dbReference type="InterPro" id="IPR004558">
    <property type="entry name" value="Coprogen_oxidase_HemN"/>
</dbReference>
<dbReference type="SMART" id="SM00729">
    <property type="entry name" value="Elp3"/>
    <property type="match status" value="1"/>
</dbReference>
<feature type="domain" description="Radical SAM core" evidence="17">
    <location>
        <begin position="41"/>
        <end position="277"/>
    </location>
</feature>
<evidence type="ECO:0000313" key="18">
    <source>
        <dbReference type="EMBL" id="QCK88923.1"/>
    </source>
</evidence>
<feature type="binding site" evidence="16">
    <location>
        <position position="56"/>
    </location>
    <ligand>
        <name>[4Fe-4S] cluster</name>
        <dbReference type="ChEBI" id="CHEBI:49883"/>
        <note>4Fe-4S-S-AdoMet</note>
    </ligand>
</feature>
<keyword evidence="6 14" id="KW-0963">Cytoplasm</keyword>
<dbReference type="GO" id="GO:0004109">
    <property type="term" value="F:coproporphyrinogen oxidase activity"/>
    <property type="evidence" value="ECO:0007669"/>
    <property type="project" value="InterPro"/>
</dbReference>
<dbReference type="GO" id="GO:0006782">
    <property type="term" value="P:protoporphyrinogen IX biosynthetic process"/>
    <property type="evidence" value="ECO:0007669"/>
    <property type="project" value="UniProtKB-UniPathway"/>
</dbReference>
<dbReference type="SFLD" id="SFLDG01065">
    <property type="entry name" value="anaerobic_coproporphyrinogen-I"/>
    <property type="match status" value="1"/>
</dbReference>
<keyword evidence="11 14" id="KW-0411">Iron-sulfur</keyword>
<dbReference type="KEGG" id="paqt:E8L99_22890"/>